<proteinExistence type="predicted"/>
<accession>A0A2K3E0X3</accession>
<name>A0A2K3E0X3_CHLRE</name>
<dbReference type="Gramene" id="PNW86436">
    <property type="protein sequence ID" value="PNW86436"/>
    <property type="gene ID" value="CHLRE_02g086350v5"/>
</dbReference>
<dbReference type="AlphaFoldDB" id="A0A2K3E0X3"/>
<reference evidence="2 3" key="1">
    <citation type="journal article" date="2007" name="Science">
        <title>The Chlamydomonas genome reveals the evolution of key animal and plant functions.</title>
        <authorList>
            <person name="Merchant S.S."/>
            <person name="Prochnik S.E."/>
            <person name="Vallon O."/>
            <person name="Harris E.H."/>
            <person name="Karpowicz S.J."/>
            <person name="Witman G.B."/>
            <person name="Terry A."/>
            <person name="Salamov A."/>
            <person name="Fritz-Laylin L.K."/>
            <person name="Marechal-Drouard L."/>
            <person name="Marshall W.F."/>
            <person name="Qu L.H."/>
            <person name="Nelson D.R."/>
            <person name="Sanderfoot A.A."/>
            <person name="Spalding M.H."/>
            <person name="Kapitonov V.V."/>
            <person name="Ren Q."/>
            <person name="Ferris P."/>
            <person name="Lindquist E."/>
            <person name="Shapiro H."/>
            <person name="Lucas S.M."/>
            <person name="Grimwood J."/>
            <person name="Schmutz J."/>
            <person name="Cardol P."/>
            <person name="Cerutti H."/>
            <person name="Chanfreau G."/>
            <person name="Chen C.L."/>
            <person name="Cognat V."/>
            <person name="Croft M.T."/>
            <person name="Dent R."/>
            <person name="Dutcher S."/>
            <person name="Fernandez E."/>
            <person name="Fukuzawa H."/>
            <person name="Gonzalez-Ballester D."/>
            <person name="Gonzalez-Halphen D."/>
            <person name="Hallmann A."/>
            <person name="Hanikenne M."/>
            <person name="Hippler M."/>
            <person name="Inwood W."/>
            <person name="Jabbari K."/>
            <person name="Kalanon M."/>
            <person name="Kuras R."/>
            <person name="Lefebvre P.A."/>
            <person name="Lemaire S.D."/>
            <person name="Lobanov A.V."/>
            <person name="Lohr M."/>
            <person name="Manuell A."/>
            <person name="Meier I."/>
            <person name="Mets L."/>
            <person name="Mittag M."/>
            <person name="Mittelmeier T."/>
            <person name="Moroney J.V."/>
            <person name="Moseley J."/>
            <person name="Napoli C."/>
            <person name="Nedelcu A.M."/>
            <person name="Niyogi K."/>
            <person name="Novoselov S.V."/>
            <person name="Paulsen I.T."/>
            <person name="Pazour G."/>
            <person name="Purton S."/>
            <person name="Ral J.P."/>
            <person name="Riano-Pachon D.M."/>
            <person name="Riekhof W."/>
            <person name="Rymarquis L."/>
            <person name="Schroda M."/>
            <person name="Stern D."/>
            <person name="Umen J."/>
            <person name="Willows R."/>
            <person name="Wilson N."/>
            <person name="Zimmer S.L."/>
            <person name="Allmer J."/>
            <person name="Balk J."/>
            <person name="Bisova K."/>
            <person name="Chen C.J."/>
            <person name="Elias M."/>
            <person name="Gendler K."/>
            <person name="Hauser C."/>
            <person name="Lamb M.R."/>
            <person name="Ledford H."/>
            <person name="Long J.C."/>
            <person name="Minagawa J."/>
            <person name="Page M.D."/>
            <person name="Pan J."/>
            <person name="Pootakham W."/>
            <person name="Roje S."/>
            <person name="Rose A."/>
            <person name="Stahlberg E."/>
            <person name="Terauchi A.M."/>
            <person name="Yang P."/>
            <person name="Ball S."/>
            <person name="Bowler C."/>
            <person name="Dieckmann C.L."/>
            <person name="Gladyshev V.N."/>
            <person name="Green P."/>
            <person name="Jorgensen R."/>
            <person name="Mayfield S."/>
            <person name="Mueller-Roeber B."/>
            <person name="Rajamani S."/>
            <person name="Sayre R.T."/>
            <person name="Brokstein P."/>
            <person name="Dubchak I."/>
            <person name="Goodstein D."/>
            <person name="Hornick L."/>
            <person name="Huang Y.W."/>
            <person name="Jhaveri J."/>
            <person name="Luo Y."/>
            <person name="Martinez D."/>
            <person name="Ngau W.C."/>
            <person name="Otillar B."/>
            <person name="Poliakov A."/>
            <person name="Porter A."/>
            <person name="Szajkowski L."/>
            <person name="Werner G."/>
            <person name="Zhou K."/>
            <person name="Grigoriev I.V."/>
            <person name="Rokhsar D.S."/>
            <person name="Grossman A.R."/>
        </authorList>
    </citation>
    <scope>NUCLEOTIDE SEQUENCE [LARGE SCALE GENOMIC DNA]</scope>
    <source>
        <strain evidence="3">CC-503</strain>
    </source>
</reference>
<feature type="region of interest" description="Disordered" evidence="1">
    <location>
        <begin position="64"/>
        <end position="143"/>
    </location>
</feature>
<organism evidence="2 3">
    <name type="scientific">Chlamydomonas reinhardtii</name>
    <name type="common">Chlamydomonas smithii</name>
    <dbReference type="NCBI Taxonomy" id="3055"/>
    <lineage>
        <taxon>Eukaryota</taxon>
        <taxon>Viridiplantae</taxon>
        <taxon>Chlorophyta</taxon>
        <taxon>core chlorophytes</taxon>
        <taxon>Chlorophyceae</taxon>
        <taxon>CS clade</taxon>
        <taxon>Chlamydomonadales</taxon>
        <taxon>Chlamydomonadaceae</taxon>
        <taxon>Chlamydomonas</taxon>
    </lineage>
</organism>
<dbReference type="Proteomes" id="UP000006906">
    <property type="component" value="Chromosome 2"/>
</dbReference>
<evidence type="ECO:0000313" key="2">
    <source>
        <dbReference type="EMBL" id="PNW86436.1"/>
    </source>
</evidence>
<gene>
    <name evidence="2" type="ORF">CHLRE_02g086350v5</name>
</gene>
<dbReference type="KEGG" id="cre:CHLRE_02g086350v5"/>
<sequence>MLRQQVRSDRGPNRALLRLLVDKYTHLVVYVDEYYTSQGRDANSATNVRHALMEMLLGRARPAALRRGGDGGGGGGPGLTSSSSGGSSNSGSSNSGSSSSGTGPGSSGTGPSSCGVHVRSGGGEQGHVEDGGERGAAQEAAPVLRWRPAGVWLGSLLASIAQLSM</sequence>
<protein>
    <submittedName>
        <fullName evidence="2">Uncharacterized protein</fullName>
    </submittedName>
</protein>
<dbReference type="InParanoid" id="A0A2K3E0X3"/>
<dbReference type="GeneID" id="66052289"/>
<evidence type="ECO:0000313" key="3">
    <source>
        <dbReference type="Proteomes" id="UP000006906"/>
    </source>
</evidence>
<dbReference type="EMBL" id="CM008963">
    <property type="protein sequence ID" value="PNW86436.1"/>
    <property type="molecule type" value="Genomic_DNA"/>
</dbReference>
<feature type="compositionally biased region" description="Low complexity" evidence="1">
    <location>
        <begin position="79"/>
        <end position="101"/>
    </location>
</feature>
<dbReference type="RefSeq" id="XP_042926973.1">
    <property type="nucleotide sequence ID" value="XM_043059339.1"/>
</dbReference>
<evidence type="ECO:0000256" key="1">
    <source>
        <dbReference type="SAM" id="MobiDB-lite"/>
    </source>
</evidence>
<keyword evidence="3" id="KW-1185">Reference proteome</keyword>